<feature type="region of interest" description="Disordered" evidence="1">
    <location>
        <begin position="25"/>
        <end position="49"/>
    </location>
</feature>
<dbReference type="WBParaSite" id="Gr19_v10_g15717.t1">
    <property type="protein sequence ID" value="Gr19_v10_g15717.t1"/>
    <property type="gene ID" value="Gr19_v10_g15717"/>
</dbReference>
<keyword evidence="2" id="KW-1133">Transmembrane helix</keyword>
<feature type="transmembrane region" description="Helical" evidence="2">
    <location>
        <begin position="88"/>
        <end position="106"/>
    </location>
</feature>
<keyword evidence="2" id="KW-0812">Transmembrane</keyword>
<feature type="transmembrane region" description="Helical" evidence="2">
    <location>
        <begin position="118"/>
        <end position="142"/>
    </location>
</feature>
<reference evidence="4" key="1">
    <citation type="submission" date="2022-11" db="UniProtKB">
        <authorList>
            <consortium name="WormBaseParasite"/>
        </authorList>
    </citation>
    <scope>IDENTIFICATION</scope>
</reference>
<evidence type="ECO:0000313" key="3">
    <source>
        <dbReference type="Proteomes" id="UP000887572"/>
    </source>
</evidence>
<accession>A0A914HC14</accession>
<dbReference type="Proteomes" id="UP000887572">
    <property type="component" value="Unplaced"/>
</dbReference>
<dbReference type="AlphaFoldDB" id="A0A914HC14"/>
<protein>
    <submittedName>
        <fullName evidence="4">Uncharacterized protein</fullName>
    </submittedName>
</protein>
<evidence type="ECO:0000256" key="1">
    <source>
        <dbReference type="SAM" id="MobiDB-lite"/>
    </source>
</evidence>
<evidence type="ECO:0000313" key="4">
    <source>
        <dbReference type="WBParaSite" id="Gr19_v10_g15717.t1"/>
    </source>
</evidence>
<feature type="compositionally biased region" description="Basic and acidic residues" evidence="1">
    <location>
        <begin position="32"/>
        <end position="49"/>
    </location>
</feature>
<keyword evidence="2" id="KW-0472">Membrane</keyword>
<proteinExistence type="predicted"/>
<sequence>MMADERKRGGDAEFLRIIGADGASTVNKKSKWKDVQSDRSENERKERSRAEEFVQKYKQSLLLPSTFEGAKELLREWREVMPNTVRKCAKFGLLFGGAIGVANALIGPRSLRVMSFRFVQSVLVSVLIGVNFGVMLGTVTALQTNYLNRKNL</sequence>
<name>A0A914HC14_GLORO</name>
<keyword evidence="3" id="KW-1185">Reference proteome</keyword>
<organism evidence="3 4">
    <name type="scientific">Globodera rostochiensis</name>
    <name type="common">Golden nematode worm</name>
    <name type="synonym">Heterodera rostochiensis</name>
    <dbReference type="NCBI Taxonomy" id="31243"/>
    <lineage>
        <taxon>Eukaryota</taxon>
        <taxon>Metazoa</taxon>
        <taxon>Ecdysozoa</taxon>
        <taxon>Nematoda</taxon>
        <taxon>Chromadorea</taxon>
        <taxon>Rhabditida</taxon>
        <taxon>Tylenchina</taxon>
        <taxon>Tylenchomorpha</taxon>
        <taxon>Tylenchoidea</taxon>
        <taxon>Heteroderidae</taxon>
        <taxon>Heteroderinae</taxon>
        <taxon>Globodera</taxon>
    </lineage>
</organism>
<evidence type="ECO:0000256" key="2">
    <source>
        <dbReference type="SAM" id="Phobius"/>
    </source>
</evidence>